<evidence type="ECO:0008006" key="3">
    <source>
        <dbReference type="Google" id="ProtNLM"/>
    </source>
</evidence>
<comment type="caution">
    <text evidence="1">The sequence shown here is derived from an EMBL/GenBank/DDBJ whole genome shotgun (WGS) entry which is preliminary data.</text>
</comment>
<dbReference type="OrthoDB" id="198115at2"/>
<protein>
    <recommendedName>
        <fullName evidence="3">ATP-binding protein</fullName>
    </recommendedName>
</protein>
<gene>
    <name evidence="1" type="ORF">DNH61_09855</name>
</gene>
<reference evidence="1 2" key="1">
    <citation type="submission" date="2018-06" db="EMBL/GenBank/DDBJ databases">
        <title>Paenibacillus imtechensis sp. nov.</title>
        <authorList>
            <person name="Pinnaka A.K."/>
            <person name="Singh H."/>
            <person name="Kaur M."/>
        </authorList>
    </citation>
    <scope>NUCLEOTIDE SEQUENCE [LARGE SCALE GENOMIC DNA]</scope>
    <source>
        <strain evidence="1 2">SMB1</strain>
    </source>
</reference>
<evidence type="ECO:0000313" key="1">
    <source>
        <dbReference type="EMBL" id="PZD96194.1"/>
    </source>
</evidence>
<accession>A0A2W1LNW7</accession>
<dbReference type="Proteomes" id="UP000249522">
    <property type="component" value="Unassembled WGS sequence"/>
</dbReference>
<evidence type="ECO:0000313" key="2">
    <source>
        <dbReference type="Proteomes" id="UP000249522"/>
    </source>
</evidence>
<dbReference type="SUPFAM" id="SSF52540">
    <property type="entry name" value="P-loop containing nucleoside triphosphate hydrolases"/>
    <property type="match status" value="1"/>
</dbReference>
<dbReference type="InterPro" id="IPR027417">
    <property type="entry name" value="P-loop_NTPase"/>
</dbReference>
<name>A0A2W1LNW7_9BACL</name>
<dbReference type="Gene3D" id="3.40.50.300">
    <property type="entry name" value="P-loop containing nucleotide triphosphate hydrolases"/>
    <property type="match status" value="1"/>
</dbReference>
<dbReference type="RefSeq" id="WP_111146482.1">
    <property type="nucleotide sequence ID" value="NZ_QKRB01000042.1"/>
</dbReference>
<organism evidence="1 2">
    <name type="scientific">Paenibacillus sambharensis</name>
    <dbReference type="NCBI Taxonomy" id="1803190"/>
    <lineage>
        <taxon>Bacteria</taxon>
        <taxon>Bacillati</taxon>
        <taxon>Bacillota</taxon>
        <taxon>Bacilli</taxon>
        <taxon>Bacillales</taxon>
        <taxon>Paenibacillaceae</taxon>
        <taxon>Paenibacillus</taxon>
    </lineage>
</organism>
<dbReference type="PANTHER" id="PTHR37807">
    <property type="entry name" value="OS07G0160300 PROTEIN"/>
    <property type="match status" value="1"/>
</dbReference>
<dbReference type="PANTHER" id="PTHR37807:SF3">
    <property type="entry name" value="OS07G0160300 PROTEIN"/>
    <property type="match status" value="1"/>
</dbReference>
<sequence>MAKLVFFIGPAGAGKTTLAKSLAASSGAVLLDMDTLLQPAARAVMLAAGLDPEDRDSPDYKRLCRDLGYRITMDAALENLQLGSEVYVIGPFTRELSERYWLEQELKAAGLEAQLINCRAVYVYLEDEQLYRSRIEHRGLALDRWKLDNWDQYCQTLSPRKVSWNLPDAHILQLDNAGPLTEEKLDRLRAFIR</sequence>
<keyword evidence="2" id="KW-1185">Reference proteome</keyword>
<dbReference type="AlphaFoldDB" id="A0A2W1LNW7"/>
<dbReference type="Pfam" id="PF13671">
    <property type="entry name" value="AAA_33"/>
    <property type="match status" value="1"/>
</dbReference>
<proteinExistence type="predicted"/>
<dbReference type="EMBL" id="QKRB01000042">
    <property type="protein sequence ID" value="PZD96194.1"/>
    <property type="molecule type" value="Genomic_DNA"/>
</dbReference>